<protein>
    <submittedName>
        <fullName evidence="2">Uncharacterized protein</fullName>
    </submittedName>
</protein>
<organism evidence="2 3">
    <name type="scientific">Herminiimonas aquatilis</name>
    <dbReference type="NCBI Taxonomy" id="345342"/>
    <lineage>
        <taxon>Bacteria</taxon>
        <taxon>Pseudomonadati</taxon>
        <taxon>Pseudomonadota</taxon>
        <taxon>Betaproteobacteria</taxon>
        <taxon>Burkholderiales</taxon>
        <taxon>Oxalobacteraceae</taxon>
        <taxon>Herminiimonas</taxon>
    </lineage>
</organism>
<keyword evidence="1" id="KW-0472">Membrane</keyword>
<keyword evidence="3" id="KW-1185">Reference proteome</keyword>
<gene>
    <name evidence="2" type="ORF">ACFQO0_08160</name>
</gene>
<evidence type="ECO:0000313" key="2">
    <source>
        <dbReference type="EMBL" id="MFC7298406.1"/>
    </source>
</evidence>
<evidence type="ECO:0000313" key="3">
    <source>
        <dbReference type="Proteomes" id="UP001596379"/>
    </source>
</evidence>
<comment type="caution">
    <text evidence="2">The sequence shown here is derived from an EMBL/GenBank/DDBJ whole genome shotgun (WGS) entry which is preliminary data.</text>
</comment>
<feature type="transmembrane region" description="Helical" evidence="1">
    <location>
        <begin position="12"/>
        <end position="37"/>
    </location>
</feature>
<proteinExistence type="predicted"/>
<dbReference type="RefSeq" id="WP_382233502.1">
    <property type="nucleotide sequence ID" value="NZ_JBHTCC010000001.1"/>
</dbReference>
<sequence>MHDHRKKYFPSSLAKPISAIALILTLSGHAFILYSLAEFAETNNKNSSETTGVVVRLLSEKLDHAPQRIATKSQNVHNLIQPEIPSLPAAPSLAEIPIGAQLPFQSYYFKSDELSQKPQVINDLPADFFLPDIAGLPEPLIMTLRISNVGTVDEVFIPGDIADSEKLLLITTAFKTMTFAAAQISGIAVPSEIRIEVWKNTDKQDEPAGK</sequence>
<dbReference type="EMBL" id="JBHTCC010000001">
    <property type="protein sequence ID" value="MFC7298406.1"/>
    <property type="molecule type" value="Genomic_DNA"/>
</dbReference>
<reference evidence="3" key="1">
    <citation type="journal article" date="2019" name="Int. J. Syst. Evol. Microbiol.">
        <title>The Global Catalogue of Microorganisms (GCM) 10K type strain sequencing project: providing services to taxonomists for standard genome sequencing and annotation.</title>
        <authorList>
            <consortium name="The Broad Institute Genomics Platform"/>
            <consortium name="The Broad Institute Genome Sequencing Center for Infectious Disease"/>
            <person name="Wu L."/>
            <person name="Ma J."/>
        </authorList>
    </citation>
    <scope>NUCLEOTIDE SEQUENCE [LARGE SCALE GENOMIC DNA]</scope>
    <source>
        <strain evidence="3">CCUG 36956</strain>
    </source>
</reference>
<name>A0ABW2J5U6_9BURK</name>
<keyword evidence="1" id="KW-1133">Transmembrane helix</keyword>
<evidence type="ECO:0000256" key="1">
    <source>
        <dbReference type="SAM" id="Phobius"/>
    </source>
</evidence>
<dbReference type="Proteomes" id="UP001596379">
    <property type="component" value="Unassembled WGS sequence"/>
</dbReference>
<keyword evidence="1" id="KW-0812">Transmembrane</keyword>
<accession>A0ABW2J5U6</accession>